<dbReference type="Gene3D" id="1.10.10.10">
    <property type="entry name" value="Winged helix-like DNA-binding domain superfamily/Winged helix DNA-binding domain"/>
    <property type="match status" value="1"/>
</dbReference>
<dbReference type="SMART" id="SM00862">
    <property type="entry name" value="Trans_reg_C"/>
    <property type="match status" value="1"/>
</dbReference>
<organism evidence="8 9">
    <name type="scientific">Streptomyces milbemycinicus</name>
    <dbReference type="NCBI Taxonomy" id="476552"/>
    <lineage>
        <taxon>Bacteria</taxon>
        <taxon>Bacillati</taxon>
        <taxon>Actinomycetota</taxon>
        <taxon>Actinomycetes</taxon>
        <taxon>Kitasatosporales</taxon>
        <taxon>Streptomycetaceae</taxon>
        <taxon>Streptomyces</taxon>
    </lineage>
</organism>
<feature type="domain" description="OmpR/PhoB-type" evidence="7">
    <location>
        <begin position="1"/>
        <end position="93"/>
    </location>
</feature>
<dbReference type="Proteomes" id="UP001620295">
    <property type="component" value="Unassembled WGS sequence"/>
</dbReference>
<dbReference type="InterPro" id="IPR036388">
    <property type="entry name" value="WH-like_DNA-bd_sf"/>
</dbReference>
<dbReference type="InterPro" id="IPR051677">
    <property type="entry name" value="AfsR-DnrI-RedD_regulator"/>
</dbReference>
<dbReference type="Gene3D" id="1.25.40.10">
    <property type="entry name" value="Tetratricopeptide repeat domain"/>
    <property type="match status" value="1"/>
</dbReference>
<dbReference type="SMART" id="SM01043">
    <property type="entry name" value="BTAD"/>
    <property type="match status" value="1"/>
</dbReference>
<reference evidence="8 9" key="1">
    <citation type="submission" date="2024-11" db="EMBL/GenBank/DDBJ databases">
        <title>The Natural Products Discovery Center: Release of the First 8490 Sequenced Strains for Exploring Actinobacteria Biosynthetic Diversity.</title>
        <authorList>
            <person name="Kalkreuter E."/>
            <person name="Kautsar S.A."/>
            <person name="Yang D."/>
            <person name="Bader C.D."/>
            <person name="Teijaro C.N."/>
            <person name="Fluegel L."/>
            <person name="Davis C.M."/>
            <person name="Simpson J.R."/>
            <person name="Lauterbach L."/>
            <person name="Steele A.D."/>
            <person name="Gui C."/>
            <person name="Meng S."/>
            <person name="Li G."/>
            <person name="Viehrig K."/>
            <person name="Ye F."/>
            <person name="Su P."/>
            <person name="Kiefer A.F."/>
            <person name="Nichols A."/>
            <person name="Cepeda A.J."/>
            <person name="Yan W."/>
            <person name="Fan B."/>
            <person name="Jiang Y."/>
            <person name="Adhikari A."/>
            <person name="Zheng C.-J."/>
            <person name="Schuster L."/>
            <person name="Cowan T.M."/>
            <person name="Smanski M.J."/>
            <person name="Chevrette M.G."/>
            <person name="De Carvalho L.P.S."/>
            <person name="Shen B."/>
        </authorList>
    </citation>
    <scope>NUCLEOTIDE SEQUENCE [LARGE SCALE GENOMIC DNA]</scope>
    <source>
        <strain evidence="8 9">NPDC020863</strain>
    </source>
</reference>
<dbReference type="InterPro" id="IPR011990">
    <property type="entry name" value="TPR-like_helical_dom_sf"/>
</dbReference>
<proteinExistence type="inferred from homology"/>
<dbReference type="InterPro" id="IPR016032">
    <property type="entry name" value="Sig_transdc_resp-reg_C-effctor"/>
</dbReference>
<gene>
    <name evidence="8" type="ORF">ACI2L5_27255</name>
</gene>
<dbReference type="RefSeq" id="WP_358643335.1">
    <property type="nucleotide sequence ID" value="NZ_JBFACG010000024.1"/>
</dbReference>
<name>A0ABW8LRT0_9ACTN</name>
<accession>A0ABW8LRT0</accession>
<comment type="similarity">
    <text evidence="1">Belongs to the AfsR/DnrI/RedD regulatory family.</text>
</comment>
<dbReference type="PANTHER" id="PTHR35807:SF1">
    <property type="entry name" value="TRANSCRIPTIONAL REGULATOR REDD"/>
    <property type="match status" value="1"/>
</dbReference>
<evidence type="ECO:0000313" key="9">
    <source>
        <dbReference type="Proteomes" id="UP001620295"/>
    </source>
</evidence>
<evidence type="ECO:0000256" key="1">
    <source>
        <dbReference type="ARBA" id="ARBA00005820"/>
    </source>
</evidence>
<dbReference type="EMBL" id="JBJDQH010000009">
    <property type="protein sequence ID" value="MFK4268617.1"/>
    <property type="molecule type" value="Genomic_DNA"/>
</dbReference>
<keyword evidence="4 6" id="KW-0238">DNA-binding</keyword>
<dbReference type="PROSITE" id="PS51755">
    <property type="entry name" value="OMPR_PHOB"/>
    <property type="match status" value="1"/>
</dbReference>
<sequence length="246" mass="27908">MRYEILGPLRVVDEKGGSPLRAQKLAAVLAVLLIRSDQVVMAEQLTREIWGELPPRRDTASIYVCISRLRKFLSRPGQQNPIITRPGGYMLRRASSECDFDVFQQLVADGRKCVRYGEPAQAALCFEQALALWRGPAFGNVQTGPIVAGFLKRLDEMRIECAEMSAEAHLELGRHRELVGRLRSLVAEFPLRETFYRQLMLALYRSDQKSEALGIYESARRVLDRELGLEPGRKLRELRHTVLAST</sequence>
<evidence type="ECO:0000256" key="2">
    <source>
        <dbReference type="ARBA" id="ARBA00023012"/>
    </source>
</evidence>
<evidence type="ECO:0000256" key="4">
    <source>
        <dbReference type="ARBA" id="ARBA00023125"/>
    </source>
</evidence>
<dbReference type="InterPro" id="IPR001867">
    <property type="entry name" value="OmpR/PhoB-type_DNA-bd"/>
</dbReference>
<keyword evidence="3" id="KW-0805">Transcription regulation</keyword>
<keyword evidence="5" id="KW-0804">Transcription</keyword>
<dbReference type="PANTHER" id="PTHR35807">
    <property type="entry name" value="TRANSCRIPTIONAL REGULATOR REDD-RELATED"/>
    <property type="match status" value="1"/>
</dbReference>
<evidence type="ECO:0000313" key="8">
    <source>
        <dbReference type="EMBL" id="MFK4268617.1"/>
    </source>
</evidence>
<dbReference type="Pfam" id="PF03704">
    <property type="entry name" value="BTAD"/>
    <property type="match status" value="1"/>
</dbReference>
<dbReference type="InterPro" id="IPR005158">
    <property type="entry name" value="BTAD"/>
</dbReference>
<keyword evidence="9" id="KW-1185">Reference proteome</keyword>
<evidence type="ECO:0000256" key="5">
    <source>
        <dbReference type="ARBA" id="ARBA00023163"/>
    </source>
</evidence>
<keyword evidence="2" id="KW-0902">Two-component regulatory system</keyword>
<feature type="DNA-binding region" description="OmpR/PhoB-type" evidence="6">
    <location>
        <begin position="1"/>
        <end position="93"/>
    </location>
</feature>
<protein>
    <submittedName>
        <fullName evidence="8">AfsR/SARP family transcriptional regulator</fullName>
    </submittedName>
</protein>
<evidence type="ECO:0000256" key="3">
    <source>
        <dbReference type="ARBA" id="ARBA00023015"/>
    </source>
</evidence>
<dbReference type="Pfam" id="PF00486">
    <property type="entry name" value="Trans_reg_C"/>
    <property type="match status" value="1"/>
</dbReference>
<dbReference type="CDD" id="cd15831">
    <property type="entry name" value="BTAD"/>
    <property type="match status" value="1"/>
</dbReference>
<dbReference type="SUPFAM" id="SSF48452">
    <property type="entry name" value="TPR-like"/>
    <property type="match status" value="1"/>
</dbReference>
<comment type="caution">
    <text evidence="8">The sequence shown here is derived from an EMBL/GenBank/DDBJ whole genome shotgun (WGS) entry which is preliminary data.</text>
</comment>
<dbReference type="SUPFAM" id="SSF46894">
    <property type="entry name" value="C-terminal effector domain of the bipartite response regulators"/>
    <property type="match status" value="1"/>
</dbReference>
<evidence type="ECO:0000256" key="6">
    <source>
        <dbReference type="PROSITE-ProRule" id="PRU01091"/>
    </source>
</evidence>
<evidence type="ECO:0000259" key="7">
    <source>
        <dbReference type="PROSITE" id="PS51755"/>
    </source>
</evidence>